<dbReference type="Proteomes" id="UP001163046">
    <property type="component" value="Unassembled WGS sequence"/>
</dbReference>
<gene>
    <name evidence="8" type="ORF">OS493_010009</name>
</gene>
<comment type="function">
    <text evidence="5 7">Removes the formyl group from the N-terminal Met of newly synthesized proteins.</text>
</comment>
<dbReference type="InterPro" id="IPR036821">
    <property type="entry name" value="Peptide_deformylase_sf"/>
</dbReference>
<dbReference type="Pfam" id="PF01327">
    <property type="entry name" value="Pep_deformylase"/>
    <property type="match status" value="1"/>
</dbReference>
<dbReference type="PANTHER" id="PTHR10458:SF2">
    <property type="entry name" value="PEPTIDE DEFORMYLASE, MITOCHONDRIAL"/>
    <property type="match status" value="1"/>
</dbReference>
<name>A0A9W9YED3_9CNID</name>
<dbReference type="InterPro" id="IPR023635">
    <property type="entry name" value="Peptide_deformylase"/>
</dbReference>
<comment type="catalytic activity">
    <reaction evidence="6 7">
        <text>N-terminal N-formyl-L-methionyl-[peptide] + H2O = N-terminal L-methionyl-[peptide] + formate</text>
        <dbReference type="Rhea" id="RHEA:24420"/>
        <dbReference type="Rhea" id="RHEA-COMP:10639"/>
        <dbReference type="Rhea" id="RHEA-COMP:10640"/>
        <dbReference type="ChEBI" id="CHEBI:15377"/>
        <dbReference type="ChEBI" id="CHEBI:15740"/>
        <dbReference type="ChEBI" id="CHEBI:49298"/>
        <dbReference type="ChEBI" id="CHEBI:64731"/>
        <dbReference type="EC" id="3.5.1.88"/>
    </reaction>
</comment>
<dbReference type="EC" id="3.5.1.88" evidence="7"/>
<dbReference type="GO" id="GO:0005739">
    <property type="term" value="C:mitochondrion"/>
    <property type="evidence" value="ECO:0007669"/>
    <property type="project" value="UniProtKB-ARBA"/>
</dbReference>
<dbReference type="CDD" id="cd00487">
    <property type="entry name" value="Pep_deformylase"/>
    <property type="match status" value="1"/>
</dbReference>
<keyword evidence="4 7" id="KW-0648">Protein biosynthesis</keyword>
<dbReference type="FunFam" id="3.90.45.10:FF:000003">
    <property type="entry name" value="Peptide deformylase"/>
    <property type="match status" value="1"/>
</dbReference>
<dbReference type="PANTHER" id="PTHR10458">
    <property type="entry name" value="PEPTIDE DEFORMYLASE"/>
    <property type="match status" value="1"/>
</dbReference>
<comment type="similarity">
    <text evidence="1 7">Belongs to the polypeptide deformylase family.</text>
</comment>
<dbReference type="EMBL" id="MU827781">
    <property type="protein sequence ID" value="KAJ7337155.1"/>
    <property type="molecule type" value="Genomic_DNA"/>
</dbReference>
<evidence type="ECO:0000256" key="6">
    <source>
        <dbReference type="ARBA" id="ARBA00048875"/>
    </source>
</evidence>
<dbReference type="Gene3D" id="3.90.45.10">
    <property type="entry name" value="Peptide deformylase"/>
    <property type="match status" value="1"/>
</dbReference>
<dbReference type="HAMAP" id="MF_00163">
    <property type="entry name" value="Pep_deformylase"/>
    <property type="match status" value="1"/>
</dbReference>
<protein>
    <recommendedName>
        <fullName evidence="7">Peptide deformylase</fullName>
        <ecNumber evidence="7">3.5.1.88</ecNumber>
    </recommendedName>
</protein>
<evidence type="ECO:0000256" key="3">
    <source>
        <dbReference type="ARBA" id="ARBA00022801"/>
    </source>
</evidence>
<keyword evidence="3 7" id="KW-0378">Hydrolase</keyword>
<evidence type="ECO:0000313" key="9">
    <source>
        <dbReference type="Proteomes" id="UP001163046"/>
    </source>
</evidence>
<proteinExistence type="inferred from homology"/>
<dbReference type="SUPFAM" id="SSF56420">
    <property type="entry name" value="Peptide deformylase"/>
    <property type="match status" value="1"/>
</dbReference>
<evidence type="ECO:0000313" key="8">
    <source>
        <dbReference type="EMBL" id="KAJ7337155.1"/>
    </source>
</evidence>
<dbReference type="PIRSF" id="PIRSF004749">
    <property type="entry name" value="Pep_def"/>
    <property type="match status" value="1"/>
</dbReference>
<evidence type="ECO:0000256" key="7">
    <source>
        <dbReference type="RuleBase" id="RU362111"/>
    </source>
</evidence>
<keyword evidence="2 7" id="KW-0479">Metal-binding</keyword>
<evidence type="ECO:0000256" key="2">
    <source>
        <dbReference type="ARBA" id="ARBA00022723"/>
    </source>
</evidence>
<dbReference type="OrthoDB" id="276063at2759"/>
<keyword evidence="9" id="KW-1185">Reference proteome</keyword>
<evidence type="ECO:0000256" key="5">
    <source>
        <dbReference type="ARBA" id="ARBA00037114"/>
    </source>
</evidence>
<sequence>MALSTSKLAKLGSYHGGICIKCRQVSKWLPSSLRTLLNMDSLQTRQIGDPILRQEAEIVDITTIHSPEFKQMVERMFKVMRKADAYGISAPQIGVGLRVIAVEFTGKNFKDLKTRGMNDKEIKRLGFSLVTPRVFINPEYRVIDSTLLAFREGCLSVEGYSAIVPRAKEIEVSGLDMEARPITWRTMGWPARMVQHEVEHLKGNLFVDSMLYKSFMKNDWRKYIKK</sequence>
<dbReference type="GO" id="GO:0006412">
    <property type="term" value="P:translation"/>
    <property type="evidence" value="ECO:0007669"/>
    <property type="project" value="UniProtKB-KW"/>
</dbReference>
<dbReference type="AlphaFoldDB" id="A0A9W9YED3"/>
<comment type="caution">
    <text evidence="8">The sequence shown here is derived from an EMBL/GenBank/DDBJ whole genome shotgun (WGS) entry which is preliminary data.</text>
</comment>
<dbReference type="GO" id="GO:0042586">
    <property type="term" value="F:peptide deformylase activity"/>
    <property type="evidence" value="ECO:0007669"/>
    <property type="project" value="UniProtKB-EC"/>
</dbReference>
<evidence type="ECO:0000256" key="1">
    <source>
        <dbReference type="ARBA" id="ARBA00010759"/>
    </source>
</evidence>
<accession>A0A9W9YED3</accession>
<organism evidence="8 9">
    <name type="scientific">Desmophyllum pertusum</name>
    <dbReference type="NCBI Taxonomy" id="174260"/>
    <lineage>
        <taxon>Eukaryota</taxon>
        <taxon>Metazoa</taxon>
        <taxon>Cnidaria</taxon>
        <taxon>Anthozoa</taxon>
        <taxon>Hexacorallia</taxon>
        <taxon>Scleractinia</taxon>
        <taxon>Caryophylliina</taxon>
        <taxon>Caryophylliidae</taxon>
        <taxon>Desmophyllum</taxon>
    </lineage>
</organism>
<dbReference type="PRINTS" id="PR01576">
    <property type="entry name" value="PDEFORMYLASE"/>
</dbReference>
<evidence type="ECO:0000256" key="4">
    <source>
        <dbReference type="ARBA" id="ARBA00022917"/>
    </source>
</evidence>
<dbReference type="NCBIfam" id="NF001159">
    <property type="entry name" value="PRK00150.1-3"/>
    <property type="match status" value="1"/>
</dbReference>
<reference evidence="8" key="1">
    <citation type="submission" date="2023-01" db="EMBL/GenBank/DDBJ databases">
        <title>Genome assembly of the deep-sea coral Lophelia pertusa.</title>
        <authorList>
            <person name="Herrera S."/>
            <person name="Cordes E."/>
        </authorList>
    </citation>
    <scope>NUCLEOTIDE SEQUENCE</scope>
    <source>
        <strain evidence="8">USNM1676648</strain>
        <tissue evidence="8">Polyp</tissue>
    </source>
</reference>
<dbReference type="GO" id="GO:0046872">
    <property type="term" value="F:metal ion binding"/>
    <property type="evidence" value="ECO:0007669"/>
    <property type="project" value="UniProtKB-KW"/>
</dbReference>